<dbReference type="SUPFAM" id="SSF53474">
    <property type="entry name" value="alpha/beta-Hydrolases"/>
    <property type="match status" value="1"/>
</dbReference>
<keyword evidence="1" id="KW-0378">Hydrolase</keyword>
<dbReference type="PANTHER" id="PTHR48081">
    <property type="entry name" value="AB HYDROLASE SUPERFAMILY PROTEIN C4A8.06C"/>
    <property type="match status" value="1"/>
</dbReference>
<name>A0AAD5U2V2_9FUNG</name>
<sequence>MKKLMESRKLKDKVLIENIVYKKNKKNEDLLLDVHVAEKKFNVLESLDIQDSFVNIKPVIIFVYGGAWSTGNKRMYIPLAQTLRKKGYNVVVPNYTLFPKGKVEDMVHDIGDCIRWVYENIHKYEGDNKHIYLMGHSAGAHLCSLTVISNALTILQKMEDKADNMGHSRRKFIYSSPQLVLPQYWNQDFLEVLPKNGDRADSQECLMHIDSYPKFEINKQKLAAVSELEIKKVIKKRKENLKIFLPKNWWLVHGKKDLTVPSVASLNFQATLIKLGLDNVHCTEYENVDHSRPVLELFLNESEYTVKFLNDFETFEKTCLNSGLENARTNSI</sequence>
<proteinExistence type="predicted"/>
<dbReference type="Gene3D" id="3.40.50.1820">
    <property type="entry name" value="alpha/beta hydrolase"/>
    <property type="match status" value="1"/>
</dbReference>
<gene>
    <name evidence="3" type="ORF">HK099_002255</name>
</gene>
<feature type="domain" description="BD-FAE-like" evidence="2">
    <location>
        <begin position="57"/>
        <end position="271"/>
    </location>
</feature>
<dbReference type="InterPro" id="IPR049492">
    <property type="entry name" value="BD-FAE-like_dom"/>
</dbReference>
<dbReference type="Proteomes" id="UP001211065">
    <property type="component" value="Unassembled WGS sequence"/>
</dbReference>
<dbReference type="AlphaFoldDB" id="A0AAD5U2V2"/>
<comment type="caution">
    <text evidence="3">The sequence shown here is derived from an EMBL/GenBank/DDBJ whole genome shotgun (WGS) entry which is preliminary data.</text>
</comment>
<evidence type="ECO:0000313" key="3">
    <source>
        <dbReference type="EMBL" id="KAJ3222501.1"/>
    </source>
</evidence>
<evidence type="ECO:0000313" key="4">
    <source>
        <dbReference type="Proteomes" id="UP001211065"/>
    </source>
</evidence>
<reference evidence="3" key="1">
    <citation type="submission" date="2020-05" db="EMBL/GenBank/DDBJ databases">
        <title>Phylogenomic resolution of chytrid fungi.</title>
        <authorList>
            <person name="Stajich J.E."/>
            <person name="Amses K."/>
            <person name="Simmons R."/>
            <person name="Seto K."/>
            <person name="Myers J."/>
            <person name="Bonds A."/>
            <person name="Quandt C.A."/>
            <person name="Barry K."/>
            <person name="Liu P."/>
            <person name="Grigoriev I."/>
            <person name="Longcore J.E."/>
            <person name="James T.Y."/>
        </authorList>
    </citation>
    <scope>NUCLEOTIDE SEQUENCE</scope>
    <source>
        <strain evidence="3">JEL0476</strain>
    </source>
</reference>
<evidence type="ECO:0000256" key="1">
    <source>
        <dbReference type="ARBA" id="ARBA00022801"/>
    </source>
</evidence>
<protein>
    <recommendedName>
        <fullName evidence="2">BD-FAE-like domain-containing protein</fullName>
    </recommendedName>
</protein>
<dbReference type="EMBL" id="JADGJW010000173">
    <property type="protein sequence ID" value="KAJ3222501.1"/>
    <property type="molecule type" value="Genomic_DNA"/>
</dbReference>
<evidence type="ECO:0000259" key="2">
    <source>
        <dbReference type="Pfam" id="PF20434"/>
    </source>
</evidence>
<dbReference type="PANTHER" id="PTHR48081:SF33">
    <property type="entry name" value="KYNURENINE FORMAMIDASE"/>
    <property type="match status" value="1"/>
</dbReference>
<dbReference type="InterPro" id="IPR029058">
    <property type="entry name" value="AB_hydrolase_fold"/>
</dbReference>
<organism evidence="3 4">
    <name type="scientific">Clydaea vesicula</name>
    <dbReference type="NCBI Taxonomy" id="447962"/>
    <lineage>
        <taxon>Eukaryota</taxon>
        <taxon>Fungi</taxon>
        <taxon>Fungi incertae sedis</taxon>
        <taxon>Chytridiomycota</taxon>
        <taxon>Chytridiomycota incertae sedis</taxon>
        <taxon>Chytridiomycetes</taxon>
        <taxon>Lobulomycetales</taxon>
        <taxon>Lobulomycetaceae</taxon>
        <taxon>Clydaea</taxon>
    </lineage>
</organism>
<dbReference type="GO" id="GO:0004061">
    <property type="term" value="F:arylformamidase activity"/>
    <property type="evidence" value="ECO:0007669"/>
    <property type="project" value="TreeGrafter"/>
</dbReference>
<dbReference type="InterPro" id="IPR050300">
    <property type="entry name" value="GDXG_lipolytic_enzyme"/>
</dbReference>
<dbReference type="Pfam" id="PF20434">
    <property type="entry name" value="BD-FAE"/>
    <property type="match status" value="1"/>
</dbReference>
<keyword evidence="4" id="KW-1185">Reference proteome</keyword>
<accession>A0AAD5U2V2</accession>